<evidence type="ECO:0000259" key="1">
    <source>
        <dbReference type="Pfam" id="PF02541"/>
    </source>
</evidence>
<name>H6SQV6_PARPM</name>
<dbReference type="Gene3D" id="3.30.420.40">
    <property type="match status" value="1"/>
</dbReference>
<organism evidence="2 3">
    <name type="scientific">Pararhodospirillum photometricum DSM 122</name>
    <dbReference type="NCBI Taxonomy" id="1150469"/>
    <lineage>
        <taxon>Bacteria</taxon>
        <taxon>Pseudomonadati</taxon>
        <taxon>Pseudomonadota</taxon>
        <taxon>Alphaproteobacteria</taxon>
        <taxon>Rhodospirillales</taxon>
        <taxon>Rhodospirillaceae</taxon>
        <taxon>Pararhodospirillum</taxon>
    </lineage>
</organism>
<keyword evidence="3" id="KW-1185">Reference proteome</keyword>
<dbReference type="KEGG" id="rpm:RSPPHO_00795"/>
<accession>H6SQV6</accession>
<dbReference type="Gene3D" id="3.30.420.150">
    <property type="entry name" value="Exopolyphosphatase. Domain 2"/>
    <property type="match status" value="1"/>
</dbReference>
<dbReference type="Proteomes" id="UP000033220">
    <property type="component" value="Chromosome DSM 122"/>
</dbReference>
<dbReference type="HOGENOM" id="CLU_025908_0_0_5"/>
<sequence>MFYRKDASSRGPDVYHAGRGMQMLFCARASKNASWIAMNNEGKMQGRAGCSRPAFPVALSLGPGVGVPLPTASCRVRPPFPPGPRSPGDVYGALDLGTNNCRLLIAQRKGTGFRVVDSFSRITRLGEGLYASGALGEGAMERTLSALEVCAERLQRHDVRAARCVATAACRAATNVETFLERVRERTGLSLEVIPPDEEARLALAGCAPLLRADTPFTLVFDIGGGSTELTLAEVTPSAHGPRLGGIRAMESLPLGVVTMAEAVGGGHLSQRLHADIVAHVRARLVAFDRAHSMREHVFGGALSMLGTSGTVTTAGAVALNLPRYDRARIDGLTLSVADVRAVGRRLLAMTPADRIAHPCIGRDRADLVLAGCAILEAILSLWPVPDLRVADRGIREGLLLDLMHAADTAVPSMRPREISHVLA</sequence>
<dbReference type="AlphaFoldDB" id="H6SQV6"/>
<reference evidence="2 3" key="1">
    <citation type="submission" date="2012-02" db="EMBL/GenBank/DDBJ databases">
        <title>Shotgun genome sequence of Phaeospirillum photometricum DSM 122.</title>
        <authorList>
            <person name="Duquesne K."/>
            <person name="Sturgis J."/>
        </authorList>
    </citation>
    <scope>NUCLEOTIDE SEQUENCE [LARGE SCALE GENOMIC DNA]</scope>
    <source>
        <strain evidence="3">DSM122</strain>
    </source>
</reference>
<dbReference type="InterPro" id="IPR050273">
    <property type="entry name" value="GppA/Ppx_hydrolase"/>
</dbReference>
<dbReference type="EMBL" id="HE663493">
    <property type="protein sequence ID" value="CCG07421.1"/>
    <property type="molecule type" value="Genomic_DNA"/>
</dbReference>
<evidence type="ECO:0000313" key="2">
    <source>
        <dbReference type="EMBL" id="CCG07421.1"/>
    </source>
</evidence>
<dbReference type="eggNOG" id="COG0248">
    <property type="taxonomic scope" value="Bacteria"/>
</dbReference>
<evidence type="ECO:0000313" key="3">
    <source>
        <dbReference type="Proteomes" id="UP000033220"/>
    </source>
</evidence>
<dbReference type="Pfam" id="PF02541">
    <property type="entry name" value="Ppx-GppA"/>
    <property type="match status" value="1"/>
</dbReference>
<dbReference type="PANTHER" id="PTHR30005:SF0">
    <property type="entry name" value="RETROGRADE REGULATION PROTEIN 2"/>
    <property type="match status" value="1"/>
</dbReference>
<dbReference type="PATRIC" id="fig|1150469.3.peg.913"/>
<gene>
    <name evidence="2" type="ORF">RSPPHO_00795</name>
</gene>
<dbReference type="STRING" id="1150469.RSPPHO_00795"/>
<protein>
    <submittedName>
        <fullName evidence="2">Ppx/GppA phosphatase</fullName>
    </submittedName>
</protein>
<dbReference type="CDD" id="cd24054">
    <property type="entry name" value="ASKHA_NBD_AaPPX-GppA_MtPPX2-like"/>
    <property type="match status" value="1"/>
</dbReference>
<dbReference type="InterPro" id="IPR003695">
    <property type="entry name" value="Ppx_GppA_N"/>
</dbReference>
<proteinExistence type="predicted"/>
<dbReference type="GO" id="GO:0016462">
    <property type="term" value="F:pyrophosphatase activity"/>
    <property type="evidence" value="ECO:0007669"/>
    <property type="project" value="TreeGrafter"/>
</dbReference>
<dbReference type="SUPFAM" id="SSF53067">
    <property type="entry name" value="Actin-like ATPase domain"/>
    <property type="match status" value="2"/>
</dbReference>
<dbReference type="PANTHER" id="PTHR30005">
    <property type="entry name" value="EXOPOLYPHOSPHATASE"/>
    <property type="match status" value="1"/>
</dbReference>
<dbReference type="InterPro" id="IPR043129">
    <property type="entry name" value="ATPase_NBD"/>
</dbReference>
<feature type="domain" description="Ppx/GppA phosphatase N-terminal" evidence="1">
    <location>
        <begin position="105"/>
        <end position="405"/>
    </location>
</feature>